<evidence type="ECO:0000313" key="8">
    <source>
        <dbReference type="Proteomes" id="UP000827721"/>
    </source>
</evidence>
<feature type="domain" description="Peptidase A1" evidence="6">
    <location>
        <begin position="25"/>
        <end position="369"/>
    </location>
</feature>
<dbReference type="EMBL" id="JAFEMO010000015">
    <property type="protein sequence ID" value="KAH7544198.1"/>
    <property type="molecule type" value="Genomic_DNA"/>
</dbReference>
<evidence type="ECO:0000256" key="2">
    <source>
        <dbReference type="ARBA" id="ARBA00022670"/>
    </source>
</evidence>
<dbReference type="Proteomes" id="UP000827721">
    <property type="component" value="Unassembled WGS sequence"/>
</dbReference>
<protein>
    <recommendedName>
        <fullName evidence="6">Peptidase A1 domain-containing protein</fullName>
    </recommendedName>
</protein>
<keyword evidence="8" id="KW-1185">Reference proteome</keyword>
<dbReference type="InterPro" id="IPR033121">
    <property type="entry name" value="PEPTIDASE_A1"/>
</dbReference>
<dbReference type="InterPro" id="IPR021109">
    <property type="entry name" value="Peptidase_aspartic_dom_sf"/>
</dbReference>
<sequence length="378" mass="42450">MSKIRALSFSLQENIRLPVSYSGVYLVKIQIGTPSIPVFLLMDTGSGLTWTQCQPCVNCYPQMPPVYDSRTSRTYQQLPCDHPVCRGNPSLFRCMNRRCVYSENYADGSSTRGIASQESFGFLPNTTSVSISFGCSNDNRGFTFAPNSRISGVLGLSTGPESLVRQLGQLINNRFSYCLLRLDQGPTATSYLRFGQDIGTRGRNLQSTPIVTPPGLNHYYLSLSDISVNGRRLGFPPGTFSLRRNGTGGCIIDSGTTITSIQENAYQTIIGAFASYFSGFRLQRYYGQRNFELCYLKTSSFRSYPTMTYHFQGANFTMISEYVNVIYNRAGYFCVTLLPNRYQKTIIGAWHQQNTRFIYDLNRGVLQFAPENCMRDAI</sequence>
<evidence type="ECO:0000259" key="6">
    <source>
        <dbReference type="PROSITE" id="PS51767"/>
    </source>
</evidence>
<dbReference type="InterPro" id="IPR051708">
    <property type="entry name" value="Plant_Aspart_Prot_A1"/>
</dbReference>
<reference evidence="7 8" key="1">
    <citation type="submission" date="2021-02" db="EMBL/GenBank/DDBJ databases">
        <title>Plant Genome Project.</title>
        <authorList>
            <person name="Zhang R.-G."/>
        </authorList>
    </citation>
    <scope>NUCLEOTIDE SEQUENCE [LARGE SCALE GENOMIC DNA]</scope>
    <source>
        <tissue evidence="7">Leaves</tissue>
    </source>
</reference>
<dbReference type="PROSITE" id="PS51767">
    <property type="entry name" value="PEPTIDASE_A1"/>
    <property type="match status" value="1"/>
</dbReference>
<dbReference type="PANTHER" id="PTHR47967">
    <property type="entry name" value="OS07G0603500 PROTEIN-RELATED"/>
    <property type="match status" value="1"/>
</dbReference>
<keyword evidence="2" id="KW-0645">Protease</keyword>
<evidence type="ECO:0000256" key="4">
    <source>
        <dbReference type="ARBA" id="ARBA00022801"/>
    </source>
</evidence>
<dbReference type="PANTHER" id="PTHR47967:SF123">
    <property type="entry name" value="ASPARTIC PROTEINASE NEPENTHESIN-1-LIKE"/>
    <property type="match status" value="1"/>
</dbReference>
<accession>A0ABQ8H1W9</accession>
<dbReference type="Pfam" id="PF14543">
    <property type="entry name" value="TAXi_N"/>
    <property type="match status" value="1"/>
</dbReference>
<dbReference type="InterPro" id="IPR034161">
    <property type="entry name" value="Pepsin-like_plant"/>
</dbReference>
<organism evidence="7 8">
    <name type="scientific">Xanthoceras sorbifolium</name>
    <dbReference type="NCBI Taxonomy" id="99658"/>
    <lineage>
        <taxon>Eukaryota</taxon>
        <taxon>Viridiplantae</taxon>
        <taxon>Streptophyta</taxon>
        <taxon>Embryophyta</taxon>
        <taxon>Tracheophyta</taxon>
        <taxon>Spermatophyta</taxon>
        <taxon>Magnoliopsida</taxon>
        <taxon>eudicotyledons</taxon>
        <taxon>Gunneridae</taxon>
        <taxon>Pentapetalae</taxon>
        <taxon>rosids</taxon>
        <taxon>malvids</taxon>
        <taxon>Sapindales</taxon>
        <taxon>Sapindaceae</taxon>
        <taxon>Xanthoceroideae</taxon>
        <taxon>Xanthoceras</taxon>
    </lineage>
</organism>
<comment type="similarity">
    <text evidence="1">Belongs to the peptidase A1 family.</text>
</comment>
<evidence type="ECO:0000256" key="3">
    <source>
        <dbReference type="ARBA" id="ARBA00022750"/>
    </source>
</evidence>
<dbReference type="InterPro" id="IPR001969">
    <property type="entry name" value="Aspartic_peptidase_AS"/>
</dbReference>
<keyword evidence="5" id="KW-0325">Glycoprotein</keyword>
<name>A0ABQ8H1W9_9ROSI</name>
<comment type="caution">
    <text evidence="7">The sequence shown here is derived from an EMBL/GenBank/DDBJ whole genome shotgun (WGS) entry which is preliminary data.</text>
</comment>
<gene>
    <name evidence="7" type="ORF">JRO89_XS15G0126600</name>
</gene>
<evidence type="ECO:0000313" key="7">
    <source>
        <dbReference type="EMBL" id="KAH7544198.1"/>
    </source>
</evidence>
<dbReference type="Pfam" id="PF14541">
    <property type="entry name" value="TAXi_C"/>
    <property type="match status" value="1"/>
</dbReference>
<dbReference type="InterPro" id="IPR032861">
    <property type="entry name" value="TAXi_N"/>
</dbReference>
<proteinExistence type="inferred from homology"/>
<dbReference type="SUPFAM" id="SSF50630">
    <property type="entry name" value="Acid proteases"/>
    <property type="match status" value="1"/>
</dbReference>
<dbReference type="PROSITE" id="PS00141">
    <property type="entry name" value="ASP_PROTEASE"/>
    <property type="match status" value="1"/>
</dbReference>
<evidence type="ECO:0000256" key="5">
    <source>
        <dbReference type="ARBA" id="ARBA00023180"/>
    </source>
</evidence>
<keyword evidence="3" id="KW-0064">Aspartyl protease</keyword>
<dbReference type="CDD" id="cd05476">
    <property type="entry name" value="pepsin_A_like_plant"/>
    <property type="match status" value="1"/>
</dbReference>
<keyword evidence="4" id="KW-0378">Hydrolase</keyword>
<dbReference type="Gene3D" id="2.40.70.10">
    <property type="entry name" value="Acid Proteases"/>
    <property type="match status" value="2"/>
</dbReference>
<evidence type="ECO:0000256" key="1">
    <source>
        <dbReference type="ARBA" id="ARBA00007447"/>
    </source>
</evidence>
<dbReference type="InterPro" id="IPR032799">
    <property type="entry name" value="TAXi_C"/>
</dbReference>